<accession>A0A291B0V2</accession>
<organism evidence="1">
    <name type="scientific">Shrimp hemocyte iridescent virus</name>
    <dbReference type="NCBI Taxonomy" id="2039780"/>
    <lineage>
        <taxon>Viruses</taxon>
        <taxon>Varidnaviria</taxon>
        <taxon>Bamfordvirae</taxon>
        <taxon>Nucleocytoviricota</taxon>
        <taxon>Megaviricetes</taxon>
        <taxon>Pimascovirales</taxon>
        <taxon>Pimascovirales incertae sedis</taxon>
        <taxon>Iridoviridae</taxon>
        <taxon>Betairidovirinae</taxon>
        <taxon>Decapodiridovirus</taxon>
        <taxon>Decapodiridovirus litopenaeus1</taxon>
        <taxon>Decapod iridescent virus 1</taxon>
    </lineage>
</organism>
<reference evidence="1" key="1">
    <citation type="journal article" date="2017" name="Arch. Virol.">
        <title>Complete genome sequence of shrimp hemocyte iridescent virus (SHIV) isolated from white leg shrimp, Litopenaeus vannamei.</title>
        <authorList>
            <person name="Qiu L."/>
            <person name="Chen M.M."/>
            <person name="Wang R.Y."/>
            <person name="Wan X.Y."/>
            <person name="Li C."/>
            <person name="Zhang Q.L."/>
            <person name="Dong X."/>
            <person name="Yang B."/>
            <person name="Xiang J.H."/>
            <person name="Huang J."/>
        </authorList>
    </citation>
    <scope>NUCLEOTIDE SEQUENCE [LARGE SCALE GENOMIC DNA]</scope>
    <source>
        <strain evidence="1">20141215</strain>
    </source>
</reference>
<evidence type="ECO:0000313" key="2">
    <source>
        <dbReference type="Proteomes" id="UP000297192"/>
    </source>
</evidence>
<gene>
    <name evidence="1" type="primary">116L</name>
</gene>
<evidence type="ECO:0000313" key="1">
    <source>
        <dbReference type="EMBL" id="ATE87125.1"/>
    </source>
</evidence>
<proteinExistence type="predicted"/>
<dbReference type="KEGG" id="vg:65099888"/>
<sequence>MENFRINRRNYCGVCKCPEKKYKILPVLKTDGSTKPSADIDFDGHNVKNLKAPTNDNDGATRSYIKGKLKRIGYNSVIQSTKTKSISTASNPNWTMLLIVVSYFDYYIPFIVFRDEIDENFTFSMNGDGDPTNVEYRYHYYGSFNITEATSQKVTIKVNKFYYYDEEDKKYFEKTGNNKYGILSVKII</sequence>
<dbReference type="Proteomes" id="UP000297192">
    <property type="component" value="Segment"/>
</dbReference>
<keyword evidence="2" id="KW-1185">Reference proteome</keyword>
<dbReference type="EMBL" id="MF599468">
    <property type="protein sequence ID" value="ATE87125.1"/>
    <property type="molecule type" value="Genomic_DNA"/>
</dbReference>
<protein>
    <submittedName>
        <fullName evidence="1">Uncharacterized protein</fullName>
    </submittedName>
</protein>
<dbReference type="GeneID" id="65099888"/>
<reference evidence="1" key="2">
    <citation type="journal article" date="2017" name="Sci. Rep.">
        <title>Characterization of a new member of Iridoviridae, Shrimp hemocyte iridescent virus (SHIV), found in white leg shrimp (Litopenaeus vannamei).</title>
        <authorList>
            <person name="Qiu L."/>
            <person name="Chen M.M."/>
            <person name="Wan X.Y."/>
            <person name="Li C."/>
            <person name="Zhang Q.L."/>
            <person name="Wang R.Y."/>
            <person name="Cheng D.Y."/>
            <person name="Dong X."/>
            <person name="Yang B."/>
            <person name="Wang X.H."/>
            <person name="Xiang J.H."/>
            <person name="Huang J."/>
        </authorList>
    </citation>
    <scope>NUCLEOTIDE SEQUENCE [LARGE SCALE GENOMIC DNA]</scope>
    <source>
        <strain evidence="1">20141215</strain>
    </source>
</reference>
<dbReference type="RefSeq" id="YP_010084868.1">
    <property type="nucleotide sequence ID" value="NC_055165.1"/>
</dbReference>
<name>A0A291B0V2_9VIRU</name>